<dbReference type="EMBL" id="BARW01035298">
    <property type="protein sequence ID" value="GAJ19288.1"/>
    <property type="molecule type" value="Genomic_DNA"/>
</dbReference>
<reference evidence="2" key="1">
    <citation type="journal article" date="2014" name="Front. Microbiol.">
        <title>High frequency of phylogenetically diverse reductive dehalogenase-homologous genes in deep subseafloor sedimentary metagenomes.</title>
        <authorList>
            <person name="Kawai M."/>
            <person name="Futagami T."/>
            <person name="Toyoda A."/>
            <person name="Takaki Y."/>
            <person name="Nishi S."/>
            <person name="Hori S."/>
            <person name="Arai W."/>
            <person name="Tsubouchi T."/>
            <person name="Morono Y."/>
            <person name="Uchiyama I."/>
            <person name="Ito T."/>
            <person name="Fujiyama A."/>
            <person name="Inagaki F."/>
            <person name="Takami H."/>
        </authorList>
    </citation>
    <scope>NUCLEOTIDE SEQUENCE</scope>
    <source>
        <strain evidence="2">Expedition CK06-06</strain>
    </source>
</reference>
<name>X1UP86_9ZZZZ</name>
<feature type="domain" description="FAD/NAD(P)-binding" evidence="1">
    <location>
        <begin position="4"/>
        <end position="147"/>
    </location>
</feature>
<sequence length="147" mass="16003">MDFLRDANLKREVKVKDKVLVIGGGNVATDVALTALRLGAKEVQLACLESREEIPAYEEEIQQAIDEGVGINVSWGPKRILGDGKKVIGVELVRCVSAFDKEGRFNPSYDEKVTKTIETDMVILAIGQTSDLALVPESVKTTEEGTI</sequence>
<organism evidence="2">
    <name type="scientific">marine sediment metagenome</name>
    <dbReference type="NCBI Taxonomy" id="412755"/>
    <lineage>
        <taxon>unclassified sequences</taxon>
        <taxon>metagenomes</taxon>
        <taxon>ecological metagenomes</taxon>
    </lineage>
</organism>
<gene>
    <name evidence="2" type="ORF">S12H4_55088</name>
</gene>
<dbReference type="PANTHER" id="PTHR42783">
    <property type="entry name" value="GLUTAMATE SYNTHASE [NADPH] SMALL CHAIN"/>
    <property type="match status" value="1"/>
</dbReference>
<dbReference type="Pfam" id="PF07992">
    <property type="entry name" value="Pyr_redox_2"/>
    <property type="match status" value="1"/>
</dbReference>
<dbReference type="InterPro" id="IPR036188">
    <property type="entry name" value="FAD/NAD-bd_sf"/>
</dbReference>
<dbReference type="InterPro" id="IPR023753">
    <property type="entry name" value="FAD/NAD-binding_dom"/>
</dbReference>
<comment type="caution">
    <text evidence="2">The sequence shown here is derived from an EMBL/GenBank/DDBJ whole genome shotgun (WGS) entry which is preliminary data.</text>
</comment>
<evidence type="ECO:0000313" key="2">
    <source>
        <dbReference type="EMBL" id="GAJ19288.1"/>
    </source>
</evidence>
<dbReference type="PANTHER" id="PTHR42783:SF3">
    <property type="entry name" value="GLUTAMATE SYNTHASE [NADPH] SMALL CHAIN-RELATED"/>
    <property type="match status" value="1"/>
</dbReference>
<proteinExistence type="predicted"/>
<protein>
    <recommendedName>
        <fullName evidence="1">FAD/NAD(P)-binding domain-containing protein</fullName>
    </recommendedName>
</protein>
<feature type="non-terminal residue" evidence="2">
    <location>
        <position position="147"/>
    </location>
</feature>
<dbReference type="GO" id="GO:0016491">
    <property type="term" value="F:oxidoreductase activity"/>
    <property type="evidence" value="ECO:0007669"/>
    <property type="project" value="InterPro"/>
</dbReference>
<evidence type="ECO:0000259" key="1">
    <source>
        <dbReference type="Pfam" id="PF07992"/>
    </source>
</evidence>
<dbReference type="Gene3D" id="3.50.50.60">
    <property type="entry name" value="FAD/NAD(P)-binding domain"/>
    <property type="match status" value="1"/>
</dbReference>
<dbReference type="AlphaFoldDB" id="X1UP86"/>
<dbReference type="SUPFAM" id="SSF51905">
    <property type="entry name" value="FAD/NAD(P)-binding domain"/>
    <property type="match status" value="1"/>
</dbReference>
<accession>X1UP86</accession>